<keyword evidence="3" id="KW-1185">Reference proteome</keyword>
<proteinExistence type="predicted"/>
<name>A0A1Y1JJP8_PLAGO</name>
<accession>A0A1Y1JJP8</accession>
<dbReference type="EMBL" id="BDQF01000010">
    <property type="protein sequence ID" value="GAW81032.1"/>
    <property type="molecule type" value="Genomic_DNA"/>
</dbReference>
<feature type="compositionally biased region" description="Basic residues" evidence="1">
    <location>
        <begin position="66"/>
        <end position="79"/>
    </location>
</feature>
<reference evidence="3" key="1">
    <citation type="submission" date="2017-04" db="EMBL/GenBank/DDBJ databases">
        <title>Plasmodium gonderi genome.</title>
        <authorList>
            <person name="Arisue N."/>
            <person name="Honma H."/>
            <person name="Kawai S."/>
            <person name="Tougan T."/>
            <person name="Tanabe K."/>
            <person name="Horii T."/>
        </authorList>
    </citation>
    <scope>NUCLEOTIDE SEQUENCE [LARGE SCALE GENOMIC DNA]</scope>
    <source>
        <strain evidence="3">ATCC 30045</strain>
    </source>
</reference>
<sequence>MKRSDIKEGEQHVDDTLSKKKILKQSSDPSDGGIIPENGSQNEDEEKNSQQNKFHHQDTYETKEHPQKKKCMNHSTKHSSLRIVDEIRKRISPVKRTTPLYPFERRRSIQENEQHNGFPKIHTLEKNEKKKKKKKKNITRNISPIQIPTHRNISTFVKRNNDAILKSSINTKNNEEKNSNIIYGKGNKKGNNKHSLRLLKEGLLNINKRPRDFILKFPSEHKSNNRLENNKKKVKVDTSGESDDVIFLHENKNLPCRSEESAYKCRNTKNNNLKNCTDGMNANGINTFSFVKIPFSVKRKNNKVNAKMNNIVIASAQKKSKNSSVNLANGEKKDILKNVSFKKVFSAEEAYQVDLNYDNTFNCIQEREEEKVKKFYNKFYKCAQASKGKCAHGKHSEGVTDGAGAENGTHEVSAENIHTTCLQMLDTPSDYCKACKKFLKLLIAHGTKYKGILVSINFIHARIQNILYTYRCAKQHNFNLSLFHIMYNLWCPHDYCLFECKSKHTKSYATEFFRLKELDTMEKQKDLFLQAKMCSLINAETALIDNSENVDSKTINDVERIIKNANNPWEVLQIQKFSRMELHDKKELKRIARKNYHTLALKVHPDKNKSKNASLAMNILTNSIKAITSVW</sequence>
<dbReference type="Proteomes" id="UP000195521">
    <property type="component" value="Unassembled WGS sequence"/>
</dbReference>
<feature type="compositionally biased region" description="Basic and acidic residues" evidence="1">
    <location>
        <begin position="1"/>
        <end position="18"/>
    </location>
</feature>
<dbReference type="Gene3D" id="1.10.287.110">
    <property type="entry name" value="DnaJ domain"/>
    <property type="match status" value="1"/>
</dbReference>
<evidence type="ECO:0000313" key="3">
    <source>
        <dbReference type="Proteomes" id="UP000195521"/>
    </source>
</evidence>
<dbReference type="CDD" id="cd06257">
    <property type="entry name" value="DnaJ"/>
    <property type="match status" value="1"/>
</dbReference>
<comment type="caution">
    <text evidence="2">The sequence shown here is derived from an EMBL/GenBank/DDBJ whole genome shotgun (WGS) entry which is preliminary data.</text>
</comment>
<organism evidence="2 3">
    <name type="scientific">Plasmodium gonderi</name>
    <dbReference type="NCBI Taxonomy" id="77519"/>
    <lineage>
        <taxon>Eukaryota</taxon>
        <taxon>Sar</taxon>
        <taxon>Alveolata</taxon>
        <taxon>Apicomplexa</taxon>
        <taxon>Aconoidasida</taxon>
        <taxon>Haemosporida</taxon>
        <taxon>Plasmodiidae</taxon>
        <taxon>Plasmodium</taxon>
        <taxon>Plasmodium (Plasmodium)</taxon>
    </lineage>
</organism>
<protein>
    <submittedName>
        <fullName evidence="2">DnaJ domain containing protein</fullName>
    </submittedName>
</protein>
<dbReference type="OMA" id="YCLFECK"/>
<feature type="region of interest" description="Disordered" evidence="1">
    <location>
        <begin position="1"/>
        <end position="79"/>
    </location>
</feature>
<dbReference type="InterPro" id="IPR001623">
    <property type="entry name" value="DnaJ_domain"/>
</dbReference>
<gene>
    <name evidence="2" type="ORF">PGO_092320</name>
</gene>
<dbReference type="SUPFAM" id="SSF46565">
    <property type="entry name" value="Chaperone J-domain"/>
    <property type="match status" value="1"/>
</dbReference>
<dbReference type="AlphaFoldDB" id="A0A1Y1JJP8"/>
<evidence type="ECO:0000313" key="2">
    <source>
        <dbReference type="EMBL" id="GAW81032.1"/>
    </source>
</evidence>
<evidence type="ECO:0000256" key="1">
    <source>
        <dbReference type="SAM" id="MobiDB-lite"/>
    </source>
</evidence>
<dbReference type="OrthoDB" id="10250354at2759"/>
<dbReference type="GeneID" id="39747750"/>
<dbReference type="RefSeq" id="XP_028543621.1">
    <property type="nucleotide sequence ID" value="XM_028687820.1"/>
</dbReference>
<dbReference type="InterPro" id="IPR036869">
    <property type="entry name" value="J_dom_sf"/>
</dbReference>
<feature type="compositionally biased region" description="Basic and acidic residues" evidence="1">
    <location>
        <begin position="55"/>
        <end position="65"/>
    </location>
</feature>